<comment type="caution">
    <text evidence="2">The sequence shown here is derived from an EMBL/GenBank/DDBJ whole genome shotgun (WGS) entry which is preliminary data.</text>
</comment>
<dbReference type="PANTHER" id="PTHR33627">
    <property type="entry name" value="TRANSPOSASE"/>
    <property type="match status" value="1"/>
</dbReference>
<evidence type="ECO:0000259" key="1">
    <source>
        <dbReference type="Pfam" id="PF13546"/>
    </source>
</evidence>
<dbReference type="Pfam" id="PF13546">
    <property type="entry name" value="DDE_5"/>
    <property type="match status" value="1"/>
</dbReference>
<gene>
    <name evidence="2" type="ORF">EDD27_4580</name>
</gene>
<organism evidence="2 3">
    <name type="scientific">Nonomuraea polychroma</name>
    <dbReference type="NCBI Taxonomy" id="46176"/>
    <lineage>
        <taxon>Bacteria</taxon>
        <taxon>Bacillati</taxon>
        <taxon>Actinomycetota</taxon>
        <taxon>Actinomycetes</taxon>
        <taxon>Streptosporangiales</taxon>
        <taxon>Streptosporangiaceae</taxon>
        <taxon>Nonomuraea</taxon>
    </lineage>
</organism>
<dbReference type="NCBIfam" id="NF033540">
    <property type="entry name" value="transpos_IS701"/>
    <property type="match status" value="1"/>
</dbReference>
<protein>
    <submittedName>
        <fullName evidence="2">SRSO17 transposase</fullName>
    </submittedName>
</protein>
<proteinExistence type="predicted"/>
<reference evidence="2 3" key="1">
    <citation type="submission" date="2019-01" db="EMBL/GenBank/DDBJ databases">
        <title>Sequencing the genomes of 1000 actinobacteria strains.</title>
        <authorList>
            <person name="Klenk H.-P."/>
        </authorList>
    </citation>
    <scope>NUCLEOTIDE SEQUENCE [LARGE SCALE GENOMIC DNA]</scope>
    <source>
        <strain evidence="2 3">DSM 43925</strain>
    </source>
</reference>
<dbReference type="InterPro" id="IPR012337">
    <property type="entry name" value="RNaseH-like_sf"/>
</dbReference>
<dbReference type="SUPFAM" id="SSF53098">
    <property type="entry name" value="Ribonuclease H-like"/>
    <property type="match status" value="1"/>
</dbReference>
<sequence>MAASHSVTPGRWSAMLDELMARIAGRFARVEPRRRAAAFVAGLLSELPRKNCWTLAEHAGDLTPDGMQHLLARARWDADAVRDDIRDYVVEQLGEADVVLVIDETGDLKKGNATVAVQRQYTGTAGRIENSQVGVFLTYVTAAGHALIDRELYLPESWSGDQVRRERAKVPAERRFATKPELAAQMIGRALATGIRGWVTGDEVYGSSTPLRTVLETGQVSYAMAVASNHRITTAAGTRRADEIAARLPKTAWQRLSVGAGAKGQRYYDWALITIASEQPGRRWLLIRRHHRTGELAFYRCYAPGPVPLPVLVKVAGTRWRIEESFQTGNGLTGLDQHQVRTWTSWYRWTTLVLLAHAFLAAVTARERSDHNAQPDLVPMTLPEAQRLFTRLTSGPIRSIAFVLHWSRWRRRHQARARASHYHRQAALQS</sequence>
<accession>A0A438M8E5</accession>
<dbReference type="EMBL" id="SAUN01000001">
    <property type="protein sequence ID" value="RVX41966.1"/>
    <property type="molecule type" value="Genomic_DNA"/>
</dbReference>
<keyword evidence="3" id="KW-1185">Reference proteome</keyword>
<dbReference type="InterPro" id="IPR039365">
    <property type="entry name" value="IS701-like"/>
</dbReference>
<evidence type="ECO:0000313" key="3">
    <source>
        <dbReference type="Proteomes" id="UP000284824"/>
    </source>
</evidence>
<dbReference type="Proteomes" id="UP000284824">
    <property type="component" value="Unassembled WGS sequence"/>
</dbReference>
<dbReference type="PANTHER" id="PTHR33627:SF1">
    <property type="entry name" value="TRANSPOSASE"/>
    <property type="match status" value="1"/>
</dbReference>
<dbReference type="InterPro" id="IPR038721">
    <property type="entry name" value="IS701-like_DDE_dom"/>
</dbReference>
<dbReference type="AlphaFoldDB" id="A0A438M8E5"/>
<evidence type="ECO:0000313" key="2">
    <source>
        <dbReference type="EMBL" id="RVX41966.1"/>
    </source>
</evidence>
<feature type="domain" description="Transposase IS701-like DDE" evidence="1">
    <location>
        <begin position="28"/>
        <end position="234"/>
    </location>
</feature>
<name>A0A438M8E5_9ACTN</name>